<dbReference type="PIRSF" id="PIRSF004491">
    <property type="entry name" value="FAD_Synth"/>
    <property type="match status" value="1"/>
</dbReference>
<protein>
    <recommendedName>
        <fullName evidence="15">Riboflavin biosynthesis protein</fullName>
    </recommendedName>
    <domain>
        <recommendedName>
            <fullName evidence="15">Riboflavin kinase</fullName>
            <ecNumber evidence="15">2.7.1.26</ecNumber>
        </recommendedName>
        <alternativeName>
            <fullName evidence="15">Flavokinase</fullName>
        </alternativeName>
    </domain>
    <domain>
        <recommendedName>
            <fullName evidence="15">FMN adenylyltransferase</fullName>
            <ecNumber evidence="15">2.7.7.2</ecNumber>
        </recommendedName>
        <alternativeName>
            <fullName evidence="15">FAD pyrophosphorylase</fullName>
        </alternativeName>
        <alternativeName>
            <fullName evidence="15">FAD synthase</fullName>
        </alternativeName>
    </domain>
</protein>
<evidence type="ECO:0000256" key="4">
    <source>
        <dbReference type="ARBA" id="ARBA00022630"/>
    </source>
</evidence>
<dbReference type="GO" id="GO:0003919">
    <property type="term" value="F:FMN adenylyltransferase activity"/>
    <property type="evidence" value="ECO:0007669"/>
    <property type="project" value="UniProtKB-UniRule"/>
</dbReference>
<dbReference type="GO" id="GO:0009231">
    <property type="term" value="P:riboflavin biosynthetic process"/>
    <property type="evidence" value="ECO:0007669"/>
    <property type="project" value="InterPro"/>
</dbReference>
<dbReference type="InterPro" id="IPR023468">
    <property type="entry name" value="Riboflavin_kinase"/>
</dbReference>
<organism evidence="17 18">
    <name type="scientific">Limibacillus halophilus</name>
    <dbReference type="NCBI Taxonomy" id="1579333"/>
    <lineage>
        <taxon>Bacteria</taxon>
        <taxon>Pseudomonadati</taxon>
        <taxon>Pseudomonadota</taxon>
        <taxon>Alphaproteobacteria</taxon>
        <taxon>Rhodospirillales</taxon>
        <taxon>Rhodovibrionaceae</taxon>
        <taxon>Limibacillus</taxon>
    </lineage>
</organism>
<gene>
    <name evidence="17" type="ORF">FHR98_002339</name>
</gene>
<dbReference type="GO" id="GO:0006747">
    <property type="term" value="P:FAD biosynthetic process"/>
    <property type="evidence" value="ECO:0007669"/>
    <property type="project" value="UniProtKB-UniRule"/>
</dbReference>
<evidence type="ECO:0000259" key="16">
    <source>
        <dbReference type="SMART" id="SM00904"/>
    </source>
</evidence>
<name>A0A839SWY6_9PROT</name>
<dbReference type="EC" id="2.7.1.26" evidence="15"/>
<keyword evidence="7 15" id="KW-0548">Nucleotidyltransferase</keyword>
<comment type="catalytic activity">
    <reaction evidence="13 15">
        <text>riboflavin + ATP = FMN + ADP + H(+)</text>
        <dbReference type="Rhea" id="RHEA:14357"/>
        <dbReference type="ChEBI" id="CHEBI:15378"/>
        <dbReference type="ChEBI" id="CHEBI:30616"/>
        <dbReference type="ChEBI" id="CHEBI:57986"/>
        <dbReference type="ChEBI" id="CHEBI:58210"/>
        <dbReference type="ChEBI" id="CHEBI:456216"/>
        <dbReference type="EC" id="2.7.1.26"/>
    </reaction>
</comment>
<keyword evidence="11 15" id="KW-0067">ATP-binding</keyword>
<dbReference type="Pfam" id="PF06574">
    <property type="entry name" value="FAD_syn"/>
    <property type="match status" value="1"/>
</dbReference>
<keyword evidence="10 15" id="KW-0274">FAD</keyword>
<dbReference type="CDD" id="cd02064">
    <property type="entry name" value="FAD_synthetase_N"/>
    <property type="match status" value="1"/>
</dbReference>
<dbReference type="UniPathway" id="UPA00276">
    <property type="reaction ID" value="UER00406"/>
</dbReference>
<dbReference type="GO" id="GO:0008531">
    <property type="term" value="F:riboflavin kinase activity"/>
    <property type="evidence" value="ECO:0007669"/>
    <property type="project" value="UniProtKB-UniRule"/>
</dbReference>
<comment type="pathway">
    <text evidence="2 15">Cofactor biosynthesis; FAD biosynthesis; FAD from FMN: step 1/1.</text>
</comment>
<proteinExistence type="inferred from homology"/>
<evidence type="ECO:0000256" key="7">
    <source>
        <dbReference type="ARBA" id="ARBA00022695"/>
    </source>
</evidence>
<comment type="caution">
    <text evidence="17">The sequence shown here is derived from an EMBL/GenBank/DDBJ whole genome shotgun (WGS) entry which is preliminary data.</text>
</comment>
<keyword evidence="12" id="KW-0511">Multifunctional enzyme</keyword>
<dbReference type="NCBIfam" id="NF004162">
    <property type="entry name" value="PRK05627.1-5"/>
    <property type="match status" value="1"/>
</dbReference>
<keyword evidence="8 15" id="KW-0547">Nucleotide-binding</keyword>
<evidence type="ECO:0000256" key="13">
    <source>
        <dbReference type="ARBA" id="ARBA00047880"/>
    </source>
</evidence>
<dbReference type="Pfam" id="PF01687">
    <property type="entry name" value="Flavokinase"/>
    <property type="match status" value="1"/>
</dbReference>
<dbReference type="NCBIfam" id="TIGR00083">
    <property type="entry name" value="ribF"/>
    <property type="match status" value="1"/>
</dbReference>
<keyword evidence="4 15" id="KW-0285">Flavoprotein</keyword>
<keyword evidence="5 15" id="KW-0288">FMN</keyword>
<dbReference type="InterPro" id="IPR002606">
    <property type="entry name" value="Riboflavin_kinase_bac"/>
</dbReference>
<evidence type="ECO:0000256" key="11">
    <source>
        <dbReference type="ARBA" id="ARBA00022840"/>
    </source>
</evidence>
<feature type="domain" description="Riboflavin kinase" evidence="16">
    <location>
        <begin position="184"/>
        <end position="311"/>
    </location>
</feature>
<evidence type="ECO:0000256" key="6">
    <source>
        <dbReference type="ARBA" id="ARBA00022679"/>
    </source>
</evidence>
<dbReference type="EC" id="2.7.7.2" evidence="15"/>
<comment type="catalytic activity">
    <reaction evidence="14 15">
        <text>FMN + ATP + H(+) = FAD + diphosphate</text>
        <dbReference type="Rhea" id="RHEA:17237"/>
        <dbReference type="ChEBI" id="CHEBI:15378"/>
        <dbReference type="ChEBI" id="CHEBI:30616"/>
        <dbReference type="ChEBI" id="CHEBI:33019"/>
        <dbReference type="ChEBI" id="CHEBI:57692"/>
        <dbReference type="ChEBI" id="CHEBI:58210"/>
        <dbReference type="EC" id="2.7.7.2"/>
    </reaction>
</comment>
<evidence type="ECO:0000256" key="3">
    <source>
        <dbReference type="ARBA" id="ARBA00005201"/>
    </source>
</evidence>
<evidence type="ECO:0000256" key="9">
    <source>
        <dbReference type="ARBA" id="ARBA00022777"/>
    </source>
</evidence>
<evidence type="ECO:0000256" key="14">
    <source>
        <dbReference type="ARBA" id="ARBA00049494"/>
    </source>
</evidence>
<dbReference type="RefSeq" id="WP_183416854.1">
    <property type="nucleotide sequence ID" value="NZ_JACHXA010000006.1"/>
</dbReference>
<evidence type="ECO:0000256" key="1">
    <source>
        <dbReference type="ARBA" id="ARBA00002121"/>
    </source>
</evidence>
<dbReference type="Gene3D" id="2.40.30.30">
    <property type="entry name" value="Riboflavin kinase-like"/>
    <property type="match status" value="1"/>
</dbReference>
<dbReference type="PANTHER" id="PTHR22749">
    <property type="entry name" value="RIBOFLAVIN KINASE/FMN ADENYLYLTRANSFERASE"/>
    <property type="match status" value="1"/>
</dbReference>
<keyword evidence="6 15" id="KW-0808">Transferase</keyword>
<dbReference type="Proteomes" id="UP000581135">
    <property type="component" value="Unassembled WGS sequence"/>
</dbReference>
<comment type="pathway">
    <text evidence="3 15">Cofactor biosynthesis; FMN biosynthesis; FMN from riboflavin (ATP route): step 1/1.</text>
</comment>
<dbReference type="NCBIfam" id="NF004160">
    <property type="entry name" value="PRK05627.1-3"/>
    <property type="match status" value="1"/>
</dbReference>
<reference evidence="17 18" key="1">
    <citation type="submission" date="2020-08" db="EMBL/GenBank/DDBJ databases">
        <title>Genomic Encyclopedia of Type Strains, Phase III (KMG-III): the genomes of soil and plant-associated and newly described type strains.</title>
        <authorList>
            <person name="Whitman W."/>
        </authorList>
    </citation>
    <scope>NUCLEOTIDE SEQUENCE [LARGE SCALE GENOMIC DNA]</scope>
    <source>
        <strain evidence="17 18">CECT 8803</strain>
    </source>
</reference>
<keyword evidence="9 15" id="KW-0418">Kinase</keyword>
<comment type="function">
    <text evidence="1">Catalyzes the phosphorylation of riboflavin to FMN followed by the adenylation of FMN to FAD.</text>
</comment>
<dbReference type="Gene3D" id="3.40.50.620">
    <property type="entry name" value="HUPs"/>
    <property type="match status" value="1"/>
</dbReference>
<dbReference type="UniPathway" id="UPA00277">
    <property type="reaction ID" value="UER00407"/>
</dbReference>
<dbReference type="InterPro" id="IPR014729">
    <property type="entry name" value="Rossmann-like_a/b/a_fold"/>
</dbReference>
<accession>A0A839SWY6</accession>
<dbReference type="NCBIfam" id="NF004159">
    <property type="entry name" value="PRK05627.1-2"/>
    <property type="match status" value="1"/>
</dbReference>
<evidence type="ECO:0000256" key="8">
    <source>
        <dbReference type="ARBA" id="ARBA00022741"/>
    </source>
</evidence>
<dbReference type="GO" id="GO:0005524">
    <property type="term" value="F:ATP binding"/>
    <property type="evidence" value="ECO:0007669"/>
    <property type="project" value="UniProtKB-UniRule"/>
</dbReference>
<dbReference type="EMBL" id="JACHXA010000006">
    <property type="protein sequence ID" value="MBB3066036.1"/>
    <property type="molecule type" value="Genomic_DNA"/>
</dbReference>
<evidence type="ECO:0000256" key="12">
    <source>
        <dbReference type="ARBA" id="ARBA00023268"/>
    </source>
</evidence>
<dbReference type="SUPFAM" id="SSF82114">
    <property type="entry name" value="Riboflavin kinase-like"/>
    <property type="match status" value="1"/>
</dbReference>
<dbReference type="InterPro" id="IPR015864">
    <property type="entry name" value="FAD_synthase"/>
</dbReference>
<dbReference type="InterPro" id="IPR023465">
    <property type="entry name" value="Riboflavin_kinase_dom_sf"/>
</dbReference>
<evidence type="ECO:0000313" key="18">
    <source>
        <dbReference type="Proteomes" id="UP000581135"/>
    </source>
</evidence>
<dbReference type="InterPro" id="IPR015865">
    <property type="entry name" value="Riboflavin_kinase_bac/euk"/>
</dbReference>
<keyword evidence="18" id="KW-1185">Reference proteome</keyword>
<sequence>MAIYRHSERLPQEARKGVVAIGNFDGLHLGHQVLLGEARTRAAALGVPSLVLTFEPHPRSIFQPDLPPFRLTPFRIKTRTLEALGIDHMVVAHFDTAFASISAEDFIQHILVEGMGVGHVVIGWDFCFGNKRQGNAALLRAKGAELGFGVTVVEPVRDGSTAIYSSSLIRQELQAGRPDFAARLLGRPFEIEGRVEKGKQLGRTLGFPTANVRLDDYLEPAHGIYAVRAGIDAGGATRFIDGVANLGRRPTVAGKDTLLEVHLFDWSGDLYGKHLRVQLISFLRAEENFDSLEAMTEQMHRDAALARARLGQGDA</sequence>
<evidence type="ECO:0000256" key="10">
    <source>
        <dbReference type="ARBA" id="ARBA00022827"/>
    </source>
</evidence>
<dbReference type="FunFam" id="3.40.50.620:FF:000021">
    <property type="entry name" value="Riboflavin biosynthesis protein"/>
    <property type="match status" value="1"/>
</dbReference>
<comment type="similarity">
    <text evidence="15">Belongs to the ribF family.</text>
</comment>
<dbReference type="GO" id="GO:0009398">
    <property type="term" value="P:FMN biosynthetic process"/>
    <property type="evidence" value="ECO:0007669"/>
    <property type="project" value="UniProtKB-UniRule"/>
</dbReference>
<dbReference type="AlphaFoldDB" id="A0A839SWY6"/>
<dbReference type="PANTHER" id="PTHR22749:SF6">
    <property type="entry name" value="RIBOFLAVIN KINASE"/>
    <property type="match status" value="1"/>
</dbReference>
<evidence type="ECO:0000256" key="5">
    <source>
        <dbReference type="ARBA" id="ARBA00022643"/>
    </source>
</evidence>
<evidence type="ECO:0000313" key="17">
    <source>
        <dbReference type="EMBL" id="MBB3066036.1"/>
    </source>
</evidence>
<dbReference type="SMART" id="SM00904">
    <property type="entry name" value="Flavokinase"/>
    <property type="match status" value="1"/>
</dbReference>
<evidence type="ECO:0000256" key="15">
    <source>
        <dbReference type="PIRNR" id="PIRNR004491"/>
    </source>
</evidence>
<evidence type="ECO:0000256" key="2">
    <source>
        <dbReference type="ARBA" id="ARBA00004726"/>
    </source>
</evidence>
<dbReference type="SUPFAM" id="SSF52374">
    <property type="entry name" value="Nucleotidylyl transferase"/>
    <property type="match status" value="1"/>
</dbReference>
<dbReference type="NCBIfam" id="NF004163">
    <property type="entry name" value="PRK05627.1-6"/>
    <property type="match status" value="1"/>
</dbReference>